<dbReference type="EMBL" id="ML179083">
    <property type="protein sequence ID" value="THV01856.1"/>
    <property type="molecule type" value="Genomic_DNA"/>
</dbReference>
<accession>A0A4V4HH92</accession>
<organism evidence="2 3">
    <name type="scientific">Dendrothele bispora (strain CBS 962.96)</name>
    <dbReference type="NCBI Taxonomy" id="1314807"/>
    <lineage>
        <taxon>Eukaryota</taxon>
        <taxon>Fungi</taxon>
        <taxon>Dikarya</taxon>
        <taxon>Basidiomycota</taxon>
        <taxon>Agaricomycotina</taxon>
        <taxon>Agaricomycetes</taxon>
        <taxon>Agaricomycetidae</taxon>
        <taxon>Agaricales</taxon>
        <taxon>Agaricales incertae sedis</taxon>
        <taxon>Dendrothele</taxon>
    </lineage>
</organism>
<gene>
    <name evidence="2" type="ORF">K435DRAFT_853287</name>
</gene>
<feature type="region of interest" description="Disordered" evidence="1">
    <location>
        <begin position="1"/>
        <end position="46"/>
    </location>
</feature>
<evidence type="ECO:0000256" key="1">
    <source>
        <dbReference type="SAM" id="MobiDB-lite"/>
    </source>
</evidence>
<feature type="compositionally biased region" description="Low complexity" evidence="1">
    <location>
        <begin position="112"/>
        <end position="132"/>
    </location>
</feature>
<keyword evidence="3" id="KW-1185">Reference proteome</keyword>
<dbReference type="AlphaFoldDB" id="A0A4V4HH92"/>
<proteinExistence type="predicted"/>
<protein>
    <submittedName>
        <fullName evidence="2">Uncharacterized protein</fullName>
    </submittedName>
</protein>
<sequence length="148" mass="15931">MPSPTASRTRPKAPRSPIKGIARSAHPVGYKPTLTASTPIRTPSKPYVSGHITSTRALSSHTPVVFHSRLRYIPTTASPSKRRKINSNGDWNTDVDAVEPIPQDPPSHYRFSTSLTSLLQPTTPNGSTSSTPVESQKASHKVSIPPSS</sequence>
<evidence type="ECO:0000313" key="2">
    <source>
        <dbReference type="EMBL" id="THV01856.1"/>
    </source>
</evidence>
<reference evidence="2 3" key="1">
    <citation type="journal article" date="2019" name="Nat. Ecol. Evol.">
        <title>Megaphylogeny resolves global patterns of mushroom evolution.</title>
        <authorList>
            <person name="Varga T."/>
            <person name="Krizsan K."/>
            <person name="Foldi C."/>
            <person name="Dima B."/>
            <person name="Sanchez-Garcia M."/>
            <person name="Sanchez-Ramirez S."/>
            <person name="Szollosi G.J."/>
            <person name="Szarkandi J.G."/>
            <person name="Papp V."/>
            <person name="Albert L."/>
            <person name="Andreopoulos W."/>
            <person name="Angelini C."/>
            <person name="Antonin V."/>
            <person name="Barry K.W."/>
            <person name="Bougher N.L."/>
            <person name="Buchanan P."/>
            <person name="Buyck B."/>
            <person name="Bense V."/>
            <person name="Catcheside P."/>
            <person name="Chovatia M."/>
            <person name="Cooper J."/>
            <person name="Damon W."/>
            <person name="Desjardin D."/>
            <person name="Finy P."/>
            <person name="Geml J."/>
            <person name="Haridas S."/>
            <person name="Hughes K."/>
            <person name="Justo A."/>
            <person name="Karasinski D."/>
            <person name="Kautmanova I."/>
            <person name="Kiss B."/>
            <person name="Kocsube S."/>
            <person name="Kotiranta H."/>
            <person name="LaButti K.M."/>
            <person name="Lechner B.E."/>
            <person name="Liimatainen K."/>
            <person name="Lipzen A."/>
            <person name="Lukacs Z."/>
            <person name="Mihaltcheva S."/>
            <person name="Morgado L.N."/>
            <person name="Niskanen T."/>
            <person name="Noordeloos M.E."/>
            <person name="Ohm R.A."/>
            <person name="Ortiz-Santana B."/>
            <person name="Ovrebo C."/>
            <person name="Racz N."/>
            <person name="Riley R."/>
            <person name="Savchenko A."/>
            <person name="Shiryaev A."/>
            <person name="Soop K."/>
            <person name="Spirin V."/>
            <person name="Szebenyi C."/>
            <person name="Tomsovsky M."/>
            <person name="Tulloss R.E."/>
            <person name="Uehling J."/>
            <person name="Grigoriev I.V."/>
            <person name="Vagvolgyi C."/>
            <person name="Papp T."/>
            <person name="Martin F.M."/>
            <person name="Miettinen O."/>
            <person name="Hibbett D.S."/>
            <person name="Nagy L.G."/>
        </authorList>
    </citation>
    <scope>NUCLEOTIDE SEQUENCE [LARGE SCALE GENOMIC DNA]</scope>
    <source>
        <strain evidence="2 3">CBS 962.96</strain>
    </source>
</reference>
<evidence type="ECO:0000313" key="3">
    <source>
        <dbReference type="Proteomes" id="UP000297245"/>
    </source>
</evidence>
<feature type="region of interest" description="Disordered" evidence="1">
    <location>
        <begin position="77"/>
        <end position="148"/>
    </location>
</feature>
<name>A0A4V4HH92_DENBC</name>
<dbReference type="Proteomes" id="UP000297245">
    <property type="component" value="Unassembled WGS sequence"/>
</dbReference>